<evidence type="ECO:0000259" key="6">
    <source>
        <dbReference type="Pfam" id="PF07980"/>
    </source>
</evidence>
<evidence type="ECO:0000313" key="9">
    <source>
        <dbReference type="Proteomes" id="UP000576082"/>
    </source>
</evidence>
<evidence type="ECO:0000313" key="8">
    <source>
        <dbReference type="EMBL" id="NME70217.1"/>
    </source>
</evidence>
<sequence length="576" mass="65232">MRKDTLQYIKSLVLGLITLGLVGCESFLEEDPRGYITKDDIPTTYQGAIMLASAPYENWVSGGNLYGRWFMMWETGTDDQSAQTFLSPPMDTYLLHNANPDEQFYYSGIWAPLWKGVADCNNALDVIQQMPSIDDKDNVIDWDEDDQTISDDTKDVIFNSRITKSQQEAVIAEVKVLRALYYYHLVRMFGDLPLVTVPMNKLSNLGSIERSDVMDIYNEVIIRDLEEAIPHLYHFHSSSFKGRFTKASAYVLLADVYLTLAGKRYSSQGVPLSGDSKYYPLAMSMADSAINNQGGFELCTTPSAEYPNPYGQPWRQSFSKESLIEFGNLSGFGIGGQGEGLMVVQEAMMGGGSQFWGVNVKQFHGSASGYYLPTPDLFRAFEEGDLRKEFGMLVKSADAEGDTCYSIPLYHKLLDPVIYRGETGFQRADGNINIVLYRIADAKLIYAEASNEVNGPTARAIDEINQLRNRAGLEDLPASMTKDEFRERIWQERRVELHGEGKRKFDLVRTDRLKILSDSRDLYYSSSDNPEWKSNSGKDNILVNYICLPYPQHEAIWPIPRPEMALHPNWKQNYGY</sequence>
<dbReference type="GO" id="GO:0009279">
    <property type="term" value="C:cell outer membrane"/>
    <property type="evidence" value="ECO:0007669"/>
    <property type="project" value="UniProtKB-SubCell"/>
</dbReference>
<dbReference type="SUPFAM" id="SSF48452">
    <property type="entry name" value="TPR-like"/>
    <property type="match status" value="1"/>
</dbReference>
<dbReference type="Pfam" id="PF14322">
    <property type="entry name" value="SusD-like_3"/>
    <property type="match status" value="1"/>
</dbReference>
<dbReference type="AlphaFoldDB" id="A0A7X9RWV4"/>
<dbReference type="InterPro" id="IPR033985">
    <property type="entry name" value="SusD-like_N"/>
</dbReference>
<evidence type="ECO:0000256" key="2">
    <source>
        <dbReference type="ARBA" id="ARBA00006275"/>
    </source>
</evidence>
<comment type="similarity">
    <text evidence="2">Belongs to the SusD family.</text>
</comment>
<keyword evidence="3" id="KW-0732">Signal</keyword>
<evidence type="ECO:0000259" key="7">
    <source>
        <dbReference type="Pfam" id="PF14322"/>
    </source>
</evidence>
<evidence type="ECO:0000256" key="1">
    <source>
        <dbReference type="ARBA" id="ARBA00004442"/>
    </source>
</evidence>
<evidence type="ECO:0000256" key="3">
    <source>
        <dbReference type="ARBA" id="ARBA00022729"/>
    </source>
</evidence>
<dbReference type="Gene3D" id="1.25.40.390">
    <property type="match status" value="1"/>
</dbReference>
<proteinExistence type="inferred from homology"/>
<feature type="domain" description="SusD-like N-terminal" evidence="7">
    <location>
        <begin position="102"/>
        <end position="258"/>
    </location>
</feature>
<dbReference type="CDD" id="cd08977">
    <property type="entry name" value="SusD"/>
    <property type="match status" value="1"/>
</dbReference>
<evidence type="ECO:0000256" key="4">
    <source>
        <dbReference type="ARBA" id="ARBA00023136"/>
    </source>
</evidence>
<dbReference type="EMBL" id="JABANE010000058">
    <property type="protein sequence ID" value="NME70217.1"/>
    <property type="molecule type" value="Genomic_DNA"/>
</dbReference>
<feature type="domain" description="RagB/SusD" evidence="6">
    <location>
        <begin position="395"/>
        <end position="576"/>
    </location>
</feature>
<dbReference type="InterPro" id="IPR012944">
    <property type="entry name" value="SusD_RagB_dom"/>
</dbReference>
<accession>A0A7X9RWV4</accession>
<protein>
    <submittedName>
        <fullName evidence="8">RagB/SusD family nutrient uptake outer membrane protein</fullName>
    </submittedName>
</protein>
<comment type="caution">
    <text evidence="8">The sequence shown here is derived from an EMBL/GenBank/DDBJ whole genome shotgun (WGS) entry which is preliminary data.</text>
</comment>
<keyword evidence="9" id="KW-1185">Reference proteome</keyword>
<dbReference type="Pfam" id="PF07980">
    <property type="entry name" value="SusD_RagB"/>
    <property type="match status" value="1"/>
</dbReference>
<name>A0A7X9RWV4_9BACT</name>
<organism evidence="8 9">
    <name type="scientific">Flammeovirga aprica JL-4</name>
    <dbReference type="NCBI Taxonomy" id="694437"/>
    <lineage>
        <taxon>Bacteria</taxon>
        <taxon>Pseudomonadati</taxon>
        <taxon>Bacteroidota</taxon>
        <taxon>Cytophagia</taxon>
        <taxon>Cytophagales</taxon>
        <taxon>Flammeovirgaceae</taxon>
        <taxon>Flammeovirga</taxon>
    </lineage>
</organism>
<keyword evidence="4" id="KW-0472">Membrane</keyword>
<keyword evidence="5" id="KW-0998">Cell outer membrane</keyword>
<reference evidence="8 9" key="1">
    <citation type="submission" date="2020-04" db="EMBL/GenBank/DDBJ databases">
        <title>Flammeovirga sp. SR4, a novel species isolated from seawater.</title>
        <authorList>
            <person name="Wang X."/>
        </authorList>
    </citation>
    <scope>NUCLEOTIDE SEQUENCE [LARGE SCALE GENOMIC DNA]</scope>
    <source>
        <strain evidence="8 9">ATCC 23126</strain>
    </source>
</reference>
<dbReference type="PROSITE" id="PS51257">
    <property type="entry name" value="PROKAR_LIPOPROTEIN"/>
    <property type="match status" value="1"/>
</dbReference>
<gene>
    <name evidence="8" type="ORF">HHU12_19735</name>
</gene>
<dbReference type="InterPro" id="IPR011990">
    <property type="entry name" value="TPR-like_helical_dom_sf"/>
</dbReference>
<dbReference type="Proteomes" id="UP000576082">
    <property type="component" value="Unassembled WGS sequence"/>
</dbReference>
<comment type="subcellular location">
    <subcellularLocation>
        <location evidence="1">Cell outer membrane</location>
    </subcellularLocation>
</comment>
<dbReference type="RefSeq" id="WP_169658459.1">
    <property type="nucleotide sequence ID" value="NZ_JABANE010000058.1"/>
</dbReference>
<evidence type="ECO:0000256" key="5">
    <source>
        <dbReference type="ARBA" id="ARBA00023237"/>
    </source>
</evidence>